<comment type="subcellular location">
    <subcellularLocation>
        <location evidence="1">Cell membrane</location>
        <topology evidence="1">Multi-pass membrane protein</topology>
    </subcellularLocation>
</comment>
<feature type="transmembrane region" description="Helical" evidence="7">
    <location>
        <begin position="289"/>
        <end position="306"/>
    </location>
</feature>
<keyword evidence="9" id="KW-0012">Acyltransferase</keyword>
<feature type="transmembrane region" description="Helical" evidence="7">
    <location>
        <begin position="188"/>
        <end position="208"/>
    </location>
</feature>
<feature type="transmembrane region" description="Helical" evidence="7">
    <location>
        <begin position="7"/>
        <end position="25"/>
    </location>
</feature>
<dbReference type="PANTHER" id="PTHR40074:SF2">
    <property type="entry name" value="O-ACETYLTRANSFERASE WECH"/>
    <property type="match status" value="1"/>
</dbReference>
<evidence type="ECO:0000313" key="9">
    <source>
        <dbReference type="EMBL" id="MCC2167216.1"/>
    </source>
</evidence>
<evidence type="ECO:0000256" key="1">
    <source>
        <dbReference type="ARBA" id="ARBA00004651"/>
    </source>
</evidence>
<evidence type="ECO:0000256" key="7">
    <source>
        <dbReference type="SAM" id="Phobius"/>
    </source>
</evidence>
<feature type="transmembrane region" description="Helical" evidence="7">
    <location>
        <begin position="312"/>
        <end position="331"/>
    </location>
</feature>
<keyword evidence="6 7" id="KW-0472">Membrane</keyword>
<keyword evidence="4 7" id="KW-0812">Transmembrane</keyword>
<dbReference type="Proteomes" id="UP001199355">
    <property type="component" value="Unassembled WGS sequence"/>
</dbReference>
<dbReference type="GO" id="GO:0016413">
    <property type="term" value="F:O-acetyltransferase activity"/>
    <property type="evidence" value="ECO:0007669"/>
    <property type="project" value="TreeGrafter"/>
</dbReference>
<feature type="domain" description="Acyltransferase 3" evidence="8">
    <location>
        <begin position="7"/>
        <end position="331"/>
    </location>
</feature>
<reference evidence="9 10" key="1">
    <citation type="submission" date="2021-10" db="EMBL/GenBank/DDBJ databases">
        <title>Anaerobic single-cell dispensing facilitates the cultivation of human gut bacteria.</title>
        <authorList>
            <person name="Afrizal A."/>
        </authorList>
    </citation>
    <scope>NUCLEOTIDE SEQUENCE [LARGE SCALE GENOMIC DNA]</scope>
    <source>
        <strain evidence="9 10">CLA-AA-H244</strain>
    </source>
</reference>
<comment type="similarity">
    <text evidence="2">Belongs to the acyltransferase 3 family.</text>
</comment>
<organism evidence="9 10">
    <name type="scientific">Gallintestinimicrobium propionicum</name>
    <dbReference type="NCBI Taxonomy" id="2981770"/>
    <lineage>
        <taxon>Bacteria</taxon>
        <taxon>Bacillati</taxon>
        <taxon>Bacillota</taxon>
        <taxon>Clostridia</taxon>
        <taxon>Lachnospirales</taxon>
        <taxon>Lachnospiraceae</taxon>
        <taxon>Gallintestinimicrobium</taxon>
    </lineage>
</organism>
<dbReference type="RefSeq" id="WP_118496477.1">
    <property type="nucleotide sequence ID" value="NZ_JAJEQF010000010.1"/>
</dbReference>
<sequence>MKDRRFHYVDAARGIAVLLVIYGHTFRESMRAAYAWCDFSYALVYRFHVSLLFLLSGFGYALTLEKNKTLTEWRYLGKKAKALLLPWFSYSVLIYVVFVAAQLFAPCRALLENTAYQKIPPAKYLAAMLKNENPYSFHLWYLQTLFLFTAVTFLKDKFLSEKYARRAAILLILSLPAFYTLFCRDWVWVFKGFFQKYLFFLLGTLLVREKVEKKAGILAAVGACSFAALVLEICFFPVEIYDNPYIDLGMSYVDNAITVGICLGILAVCILWNRYLGHLAQFGRNTMRYYLYHQPFCCALLGMLLYEKLHFSAVATVAACMVSAIALPWLFGKLIRLCRLDDIFKKIGLPA</sequence>
<feature type="transmembrane region" description="Helical" evidence="7">
    <location>
        <begin position="84"/>
        <end position="105"/>
    </location>
</feature>
<feature type="transmembrane region" description="Helical" evidence="7">
    <location>
        <begin position="258"/>
        <end position="277"/>
    </location>
</feature>
<feature type="transmembrane region" description="Helical" evidence="7">
    <location>
        <begin position="166"/>
        <end position="182"/>
    </location>
</feature>
<evidence type="ECO:0000256" key="4">
    <source>
        <dbReference type="ARBA" id="ARBA00022692"/>
    </source>
</evidence>
<keyword evidence="9" id="KW-0808">Transferase</keyword>
<feature type="transmembrane region" description="Helical" evidence="7">
    <location>
        <begin position="45"/>
        <end position="63"/>
    </location>
</feature>
<name>A0AAE3AUQ4_9FIRM</name>
<keyword evidence="10" id="KW-1185">Reference proteome</keyword>
<dbReference type="Pfam" id="PF01757">
    <property type="entry name" value="Acyl_transf_3"/>
    <property type="match status" value="1"/>
</dbReference>
<comment type="caution">
    <text evidence="9">The sequence shown here is derived from an EMBL/GenBank/DDBJ whole genome shotgun (WGS) entry which is preliminary data.</text>
</comment>
<dbReference type="AlphaFoldDB" id="A0AAE3AUQ4"/>
<accession>A0AAE3AUQ4</accession>
<protein>
    <submittedName>
        <fullName evidence="9">Acyltransferase</fullName>
    </submittedName>
</protein>
<keyword evidence="3" id="KW-1003">Cell membrane</keyword>
<evidence type="ECO:0000259" key="8">
    <source>
        <dbReference type="Pfam" id="PF01757"/>
    </source>
</evidence>
<evidence type="ECO:0000256" key="3">
    <source>
        <dbReference type="ARBA" id="ARBA00022475"/>
    </source>
</evidence>
<evidence type="ECO:0000256" key="6">
    <source>
        <dbReference type="ARBA" id="ARBA00023136"/>
    </source>
</evidence>
<feature type="transmembrane region" description="Helical" evidence="7">
    <location>
        <begin position="135"/>
        <end position="154"/>
    </location>
</feature>
<dbReference type="GO" id="GO:0005886">
    <property type="term" value="C:plasma membrane"/>
    <property type="evidence" value="ECO:0007669"/>
    <property type="project" value="UniProtKB-SubCell"/>
</dbReference>
<dbReference type="InterPro" id="IPR002656">
    <property type="entry name" value="Acyl_transf_3_dom"/>
</dbReference>
<feature type="transmembrane region" description="Helical" evidence="7">
    <location>
        <begin position="215"/>
        <end position="238"/>
    </location>
</feature>
<proteinExistence type="inferred from homology"/>
<keyword evidence="5 7" id="KW-1133">Transmembrane helix</keyword>
<dbReference type="PANTHER" id="PTHR40074">
    <property type="entry name" value="O-ACETYLTRANSFERASE WECH"/>
    <property type="match status" value="1"/>
</dbReference>
<dbReference type="EMBL" id="JAJEQF010000010">
    <property type="protein sequence ID" value="MCC2167216.1"/>
    <property type="molecule type" value="Genomic_DNA"/>
</dbReference>
<evidence type="ECO:0000256" key="2">
    <source>
        <dbReference type="ARBA" id="ARBA00007400"/>
    </source>
</evidence>
<dbReference type="GO" id="GO:0009246">
    <property type="term" value="P:enterobacterial common antigen biosynthetic process"/>
    <property type="evidence" value="ECO:0007669"/>
    <property type="project" value="TreeGrafter"/>
</dbReference>
<evidence type="ECO:0000256" key="5">
    <source>
        <dbReference type="ARBA" id="ARBA00022989"/>
    </source>
</evidence>
<evidence type="ECO:0000313" key="10">
    <source>
        <dbReference type="Proteomes" id="UP001199355"/>
    </source>
</evidence>
<gene>
    <name evidence="9" type="ORF">LKD45_05815</name>
</gene>